<reference evidence="2" key="1">
    <citation type="submission" date="2016-10" db="EMBL/GenBank/DDBJ databases">
        <authorList>
            <person name="Varghese N."/>
            <person name="Submissions S."/>
        </authorList>
    </citation>
    <scope>NUCLEOTIDE SEQUENCE [LARGE SCALE GENOMIC DNA]</scope>
    <source>
        <strain evidence="2">DSM 45422</strain>
    </source>
</reference>
<keyword evidence="1" id="KW-0808">Transferase</keyword>
<dbReference type="GO" id="GO:0016740">
    <property type="term" value="F:transferase activity"/>
    <property type="evidence" value="ECO:0007669"/>
    <property type="project" value="UniProtKB-KW"/>
</dbReference>
<dbReference type="Pfam" id="PF13469">
    <property type="entry name" value="Sulfotransfer_3"/>
    <property type="match status" value="1"/>
</dbReference>
<evidence type="ECO:0000313" key="1">
    <source>
        <dbReference type="EMBL" id="SDY17501.1"/>
    </source>
</evidence>
<dbReference type="OrthoDB" id="9777890at2"/>
<dbReference type="EMBL" id="FNOT01000005">
    <property type="protein sequence ID" value="SDY17501.1"/>
    <property type="molecule type" value="Genomic_DNA"/>
</dbReference>
<keyword evidence="2" id="KW-1185">Reference proteome</keyword>
<dbReference type="PANTHER" id="PTHR36451">
    <property type="entry name" value="PAPS-DEPENDENT SULFOTRANSFERASE STF3"/>
    <property type="match status" value="1"/>
</dbReference>
<proteinExistence type="predicted"/>
<dbReference type="Proteomes" id="UP000198921">
    <property type="component" value="Unassembled WGS sequence"/>
</dbReference>
<name>A0A1H3HPR5_9ACTN</name>
<dbReference type="PANTHER" id="PTHR36451:SF1">
    <property type="entry name" value="OMEGA-HYDROXY-BETA-DIHYDROMENAQUINONE-9 SULFOTRANSFERASE STF3"/>
    <property type="match status" value="1"/>
</dbReference>
<protein>
    <submittedName>
        <fullName evidence="1">Sulfotransferase family protein</fullName>
    </submittedName>
</protein>
<dbReference type="STRING" id="1137993.SAMN05660209_02207"/>
<dbReference type="RefSeq" id="WP_091155355.1">
    <property type="nucleotide sequence ID" value="NZ_FNOT01000005.1"/>
</dbReference>
<accession>A0A1H3HPR5</accession>
<dbReference type="SUPFAM" id="SSF52540">
    <property type="entry name" value="P-loop containing nucleoside triphosphate hydrolases"/>
    <property type="match status" value="1"/>
</dbReference>
<dbReference type="InterPro" id="IPR027417">
    <property type="entry name" value="P-loop_NTPase"/>
</dbReference>
<evidence type="ECO:0000313" key="2">
    <source>
        <dbReference type="Proteomes" id="UP000198921"/>
    </source>
</evidence>
<organism evidence="1 2">
    <name type="scientific">Geodermatophilus africanus</name>
    <dbReference type="NCBI Taxonomy" id="1137993"/>
    <lineage>
        <taxon>Bacteria</taxon>
        <taxon>Bacillati</taxon>
        <taxon>Actinomycetota</taxon>
        <taxon>Actinomycetes</taxon>
        <taxon>Geodermatophilales</taxon>
        <taxon>Geodermatophilaceae</taxon>
        <taxon>Geodermatophilus</taxon>
    </lineage>
</organism>
<dbReference type="InterPro" id="IPR052736">
    <property type="entry name" value="Stf3_sulfotransferase"/>
</dbReference>
<sequence>MTVASGGGRSGPAETLRVFLASWFFTSLYGMTLGEYVRLLRKHHFAVAPAYWPRAAFMAGAGVVNSVVGGHETRVYGPGLADVQIGPPLFILGHWRSGTTHLHNLLATDPQFAYPNVYQVLNPHTFLTTERYSKVLFASPRTRIMDDVPLNAEVPFEDEFATCGTLHSPFLTWAFPRDAEQYHRYLTFREVPESEVAEWMTALTLFYSKLTWKYGRPLLLKSPPHTARIKLLLDTFPDARFVHIHRNPYVIFQSTQRQNQVSLRTMGLQHFDVGRIADVVIERFKIMYDAFFEERSLIPEGRFHEVCFEDLEKDPVGQVERIYDNLGLSGFDAVQSPLRRYVDSITSYRKNTYPELSSSLRRDVGRAWRRNFEEWGYAIG</sequence>
<dbReference type="Gene3D" id="3.40.50.300">
    <property type="entry name" value="P-loop containing nucleotide triphosphate hydrolases"/>
    <property type="match status" value="1"/>
</dbReference>
<gene>
    <name evidence="1" type="ORF">SAMN05660209_02207</name>
</gene>
<dbReference type="AlphaFoldDB" id="A0A1H3HPR5"/>